<sequence length="98" mass="10587">MLEALCLRQPDAERKEGDLNRFASHLGMQVCKQPWLQQACTDKAASLLLPGGLRKQSEERAPPAAPPVAVLITHPHSSLVQQAAWGKPVPNAPRHGPA</sequence>
<accession>R0L092</accession>
<dbReference type="AlphaFoldDB" id="R0L092"/>
<reference evidence="2" key="1">
    <citation type="journal article" date="2013" name="Nat. Genet.">
        <title>The duck genome and transcriptome provide insight into an avian influenza virus reservoir species.</title>
        <authorList>
            <person name="Huang Y."/>
            <person name="Li Y."/>
            <person name="Burt D.W."/>
            <person name="Chen H."/>
            <person name="Zhang Y."/>
            <person name="Qian W."/>
            <person name="Kim H."/>
            <person name="Gan S."/>
            <person name="Zhao Y."/>
            <person name="Li J."/>
            <person name="Yi K."/>
            <person name="Feng H."/>
            <person name="Zhu P."/>
            <person name="Li B."/>
            <person name="Liu Q."/>
            <person name="Fairley S."/>
            <person name="Magor K.E."/>
            <person name="Du Z."/>
            <person name="Hu X."/>
            <person name="Goodman L."/>
            <person name="Tafer H."/>
            <person name="Vignal A."/>
            <person name="Lee T."/>
            <person name="Kim K.W."/>
            <person name="Sheng Z."/>
            <person name="An Y."/>
            <person name="Searle S."/>
            <person name="Herrero J."/>
            <person name="Groenen M.A."/>
            <person name="Crooijmans R.P."/>
            <person name="Faraut T."/>
            <person name="Cai Q."/>
            <person name="Webster R.G."/>
            <person name="Aldridge J.R."/>
            <person name="Warren W.C."/>
            <person name="Bartschat S."/>
            <person name="Kehr S."/>
            <person name="Marz M."/>
            <person name="Stadler P.F."/>
            <person name="Smith J."/>
            <person name="Kraus R.H."/>
            <person name="Zhao Y."/>
            <person name="Ren L."/>
            <person name="Fei J."/>
            <person name="Morisson M."/>
            <person name="Kaiser P."/>
            <person name="Griffin D.K."/>
            <person name="Rao M."/>
            <person name="Pitel F."/>
            <person name="Wang J."/>
            <person name="Li N."/>
        </authorList>
    </citation>
    <scope>NUCLEOTIDE SEQUENCE [LARGE SCALE GENOMIC DNA]</scope>
</reference>
<dbReference type="EMBL" id="KB743394">
    <property type="protein sequence ID" value="EOA99033.1"/>
    <property type="molecule type" value="Genomic_DNA"/>
</dbReference>
<evidence type="ECO:0000313" key="1">
    <source>
        <dbReference type="EMBL" id="EOA99033.1"/>
    </source>
</evidence>
<name>R0L092_ANAPL</name>
<protein>
    <submittedName>
        <fullName evidence="1">Uncharacterized protein</fullName>
    </submittedName>
</protein>
<proteinExistence type="predicted"/>
<keyword evidence="2" id="KW-1185">Reference proteome</keyword>
<organism evidence="1 2">
    <name type="scientific">Anas platyrhynchos</name>
    <name type="common">Mallard</name>
    <name type="synonym">Anas boschas</name>
    <dbReference type="NCBI Taxonomy" id="8839"/>
    <lineage>
        <taxon>Eukaryota</taxon>
        <taxon>Metazoa</taxon>
        <taxon>Chordata</taxon>
        <taxon>Craniata</taxon>
        <taxon>Vertebrata</taxon>
        <taxon>Euteleostomi</taxon>
        <taxon>Archelosauria</taxon>
        <taxon>Archosauria</taxon>
        <taxon>Dinosauria</taxon>
        <taxon>Saurischia</taxon>
        <taxon>Theropoda</taxon>
        <taxon>Coelurosauria</taxon>
        <taxon>Aves</taxon>
        <taxon>Neognathae</taxon>
        <taxon>Galloanserae</taxon>
        <taxon>Anseriformes</taxon>
        <taxon>Anatidae</taxon>
        <taxon>Anatinae</taxon>
        <taxon>Anas</taxon>
    </lineage>
</organism>
<dbReference type="Proteomes" id="UP000296049">
    <property type="component" value="Unassembled WGS sequence"/>
</dbReference>
<gene>
    <name evidence="1" type="ORF">Anapl_16541</name>
</gene>
<evidence type="ECO:0000313" key="2">
    <source>
        <dbReference type="Proteomes" id="UP000296049"/>
    </source>
</evidence>